<feature type="chain" id="PRO_5040830813" description="GDSL-like Lipase/Acylhydrolase family protein" evidence="4">
    <location>
        <begin position="34"/>
        <end position="1305"/>
    </location>
</feature>
<keyword evidence="6" id="KW-1185">Reference proteome</keyword>
<evidence type="ECO:0000313" key="6">
    <source>
        <dbReference type="Proteomes" id="UP001165042"/>
    </source>
</evidence>
<reference evidence="5" key="1">
    <citation type="submission" date="2023-02" db="EMBL/GenBank/DDBJ databases">
        <title>Actinokineospora globicatena NBRC 15670.</title>
        <authorList>
            <person name="Ichikawa N."/>
            <person name="Sato H."/>
            <person name="Tonouchi N."/>
        </authorList>
    </citation>
    <scope>NUCLEOTIDE SEQUENCE</scope>
    <source>
        <strain evidence="5">NBRC 15670</strain>
    </source>
</reference>
<feature type="compositionally biased region" description="Basic and acidic residues" evidence="3">
    <location>
        <begin position="52"/>
        <end position="65"/>
    </location>
</feature>
<accession>A0A9W6V955</accession>
<feature type="disulfide bond" evidence="2">
    <location>
        <begin position="1131"/>
        <end position="1139"/>
    </location>
</feature>
<feature type="signal peptide" evidence="4">
    <location>
        <begin position="1"/>
        <end position="33"/>
    </location>
</feature>
<dbReference type="Gene3D" id="3.40.50.1110">
    <property type="entry name" value="SGNH hydrolase"/>
    <property type="match status" value="1"/>
</dbReference>
<feature type="active site" evidence="1">
    <location>
        <position position="1283"/>
    </location>
</feature>
<keyword evidence="2" id="KW-1015">Disulfide bond</keyword>
<dbReference type="InterPro" id="IPR037460">
    <property type="entry name" value="SEST-like"/>
</dbReference>
<evidence type="ECO:0000256" key="3">
    <source>
        <dbReference type="SAM" id="MobiDB-lite"/>
    </source>
</evidence>
<evidence type="ECO:0000256" key="2">
    <source>
        <dbReference type="PIRSR" id="PIRSR637460-2"/>
    </source>
</evidence>
<feature type="compositionally biased region" description="Low complexity" evidence="3">
    <location>
        <begin position="36"/>
        <end position="45"/>
    </location>
</feature>
<dbReference type="Proteomes" id="UP001165042">
    <property type="component" value="Unassembled WGS sequence"/>
</dbReference>
<feature type="disulfide bond" evidence="2">
    <location>
        <begin position="1202"/>
        <end position="1255"/>
    </location>
</feature>
<sequence length="1305" mass="139893">MGPVNGWRSARVAVRLGIAVLAGVLVVQTPAIAAPTQTPTASQQQENQSTEKAPDLPPAKREEVLGKGWQQSSDRMWTTNGDGNGFHVLVADARTGYTWRTAATLSEPGVDVDQWIGNACVTASGKRAVVVYAPRTFTNKAPLFGRGGFTAIVDLDSGSVTKLPVRTSLAYYNPGCGFGETVALTQNGEEDLGKTGVLSLDASSAKLSARIEVPGQLTSAVTTAKGIVAADRNAVVTLDAKGERVELAKSTGVPYKIMPDDAGGVVFMDRDREADRSRVRRAAGLSGKPAVTTLAAGKIDQLAVTASASRKVFITGAAEQVTALPPSVSRLDVPKGATVSVRGEAVVTGVVNVGPADSRVPLSSTDPVPVDINAKSVKTGKAMTFSVDPGDVVTPRENPVDTGYSCAVARNDPGVQVYQPKPKQVEWAANMAVKGQLNITRPAGWKNNHLSTSYTPQGLFPPLSLLNTTGGQVPAQVMLGILGQESNLWQAKKHVYPGQTGNPLVGNYYGNDIYNASAADDWYIDFAKADCGYGVSQMTDGMRLAGREKPGETALPMNKQIAIATDYAANVAAGHQLLQKKWNEMQAAGLKVNDNNPARIENWFYATWAYNSGFHQSGEPDTAGAWGLGWFNNPANPNYDISRHAFGSDPRDFATPSKWPYPEKVIGFAAFPPSGYEAPGVVVPFFRGGQWPGNDPDLNRLRAKPPVNQFCTTDNQCDFNGSYVPNYPGGPDGKGNVIGEPAGPCAHKNGNFYDLKCWWHTSSTWKANCQVDCGREFIRYLYPDYAAEPEDGVSLPANCSGTAQLPSSTFVIDDVAKTVPTVSKASCDRAASSGTFDMTFGKNSSNQQSSKIDLHQVGGGYGAHFWFSHTNKADRPELKITGTWTLDRTVNQWARVLVHVPDHGAQTRQARYEIDLGNGQTRFRVLPQRILENKWVSLGSFPFAGTPKIRLTNVTADGSGYEDVAWDAVAVQLLSKKPTNIVVAMGDSYSSGEGASVTGGGDYYKETDIDGLREPTRENGRVVVDWRNACHRSKKAWSRVMTLADAPNTQVGQRADSLDPDADYRMVACSGAEVKNIIPSDGTRDGFNRPAEPWYGELPQLDTGWVDQDTTLVTLSIGGNDARFGPILEHCIKGVLSQCQGTTLPGDPAPLDQYEPQVITNQVRTGVETTLRKIKEKAPNAKIVLAGYPQLFRLPVPVENTCLAAGVDVFEKTWLNTMGDTMADQLALAVTNSANQGVPVKIADPRAAFAGKSVCGSPEWIHNVVIAKTPGDTNETASSQSFHPKIEGAQAYATVVTSTLRQFGL</sequence>
<evidence type="ECO:0000256" key="1">
    <source>
        <dbReference type="PIRSR" id="PIRSR637460-1"/>
    </source>
</evidence>
<dbReference type="InterPro" id="IPR036514">
    <property type="entry name" value="SGNH_hydro_sf"/>
</dbReference>
<name>A0A9W6V955_9PSEU</name>
<dbReference type="GO" id="GO:0019433">
    <property type="term" value="P:triglyceride catabolic process"/>
    <property type="evidence" value="ECO:0007669"/>
    <property type="project" value="TreeGrafter"/>
</dbReference>
<organism evidence="5 6">
    <name type="scientific">Actinokineospora globicatena</name>
    <dbReference type="NCBI Taxonomy" id="103729"/>
    <lineage>
        <taxon>Bacteria</taxon>
        <taxon>Bacillati</taxon>
        <taxon>Actinomycetota</taxon>
        <taxon>Actinomycetes</taxon>
        <taxon>Pseudonocardiales</taxon>
        <taxon>Pseudonocardiaceae</taxon>
        <taxon>Actinokineospora</taxon>
    </lineage>
</organism>
<feature type="region of interest" description="Disordered" evidence="3">
    <location>
        <begin position="36"/>
        <end position="70"/>
    </location>
</feature>
<protein>
    <recommendedName>
        <fullName evidence="7">GDSL-like Lipase/Acylhydrolase family protein</fullName>
    </recommendedName>
</protein>
<comment type="caution">
    <text evidence="5">The sequence shown here is derived from an EMBL/GenBank/DDBJ whole genome shotgun (WGS) entry which is preliminary data.</text>
</comment>
<feature type="active site" description="Nucleophile" evidence="1">
    <location>
        <position position="988"/>
    </location>
</feature>
<dbReference type="GO" id="GO:0004806">
    <property type="term" value="F:triacylglycerol lipase activity"/>
    <property type="evidence" value="ECO:0007669"/>
    <property type="project" value="TreeGrafter"/>
</dbReference>
<feature type="disulfide bond" evidence="2">
    <location>
        <begin position="1030"/>
        <end position="1069"/>
    </location>
</feature>
<evidence type="ECO:0000313" key="5">
    <source>
        <dbReference type="EMBL" id="GLW91639.1"/>
    </source>
</evidence>
<evidence type="ECO:0000256" key="4">
    <source>
        <dbReference type="SAM" id="SignalP"/>
    </source>
</evidence>
<keyword evidence="4" id="KW-0732">Signal</keyword>
<gene>
    <name evidence="5" type="ORF">Aglo03_24550</name>
</gene>
<dbReference type="SUPFAM" id="SSF52266">
    <property type="entry name" value="SGNH hydrolase"/>
    <property type="match status" value="1"/>
</dbReference>
<dbReference type="PANTHER" id="PTHR37981">
    <property type="entry name" value="LIPASE 2"/>
    <property type="match status" value="1"/>
</dbReference>
<dbReference type="PANTHER" id="PTHR37981:SF1">
    <property type="entry name" value="SGNH HYDROLASE-TYPE ESTERASE DOMAIN-CONTAINING PROTEIN"/>
    <property type="match status" value="1"/>
</dbReference>
<dbReference type="EMBL" id="BSSD01000003">
    <property type="protein sequence ID" value="GLW91639.1"/>
    <property type="molecule type" value="Genomic_DNA"/>
</dbReference>
<dbReference type="CDD" id="cd01823">
    <property type="entry name" value="SEST_like"/>
    <property type="match status" value="1"/>
</dbReference>
<proteinExistence type="predicted"/>
<evidence type="ECO:0008006" key="7">
    <source>
        <dbReference type="Google" id="ProtNLM"/>
    </source>
</evidence>